<evidence type="ECO:0000259" key="1">
    <source>
        <dbReference type="Pfam" id="PF13581"/>
    </source>
</evidence>
<organism evidence="2 3">
    <name type="scientific">Dyadobacter helix</name>
    <dbReference type="NCBI Taxonomy" id="2822344"/>
    <lineage>
        <taxon>Bacteria</taxon>
        <taxon>Pseudomonadati</taxon>
        <taxon>Bacteroidota</taxon>
        <taxon>Cytophagia</taxon>
        <taxon>Cytophagales</taxon>
        <taxon>Spirosomataceae</taxon>
        <taxon>Dyadobacter</taxon>
    </lineage>
</organism>
<dbReference type="AlphaFoldDB" id="A0A916NBX8"/>
<proteinExistence type="predicted"/>
<dbReference type="EMBL" id="CAJRAF010000002">
    <property type="protein sequence ID" value="CAG4998422.1"/>
    <property type="molecule type" value="Genomic_DNA"/>
</dbReference>
<dbReference type="Gene3D" id="3.30.565.10">
    <property type="entry name" value="Histidine kinase-like ATPase, C-terminal domain"/>
    <property type="match status" value="1"/>
</dbReference>
<comment type="caution">
    <text evidence="2">The sequence shown here is derived from an EMBL/GenBank/DDBJ whole genome shotgun (WGS) entry which is preliminary data.</text>
</comment>
<dbReference type="RefSeq" id="WP_215238679.1">
    <property type="nucleotide sequence ID" value="NZ_CAJRAF010000002.1"/>
</dbReference>
<name>A0A916NBX8_9BACT</name>
<gene>
    <name evidence="2" type="ORF">DYBT9275_01998</name>
</gene>
<dbReference type="InterPro" id="IPR036890">
    <property type="entry name" value="HATPase_C_sf"/>
</dbReference>
<sequence length="139" mass="15694">METRSYPGEVDSLDPLRDYIGELAEKAGLAKKATYSLKLAIDEIATNIILYGYQRAGIKADYLLHSEITDEALTVILEDEAPQFDPLSRELPDMDDLSRPLEEREIGGLGIYLTVNGVDEFSYEYVNGKNRNIFKMKRA</sequence>
<dbReference type="CDD" id="cd16936">
    <property type="entry name" value="HATPase_RsbW-like"/>
    <property type="match status" value="1"/>
</dbReference>
<protein>
    <recommendedName>
        <fullName evidence="1">Histidine kinase/HSP90-like ATPase domain-containing protein</fullName>
    </recommendedName>
</protein>
<keyword evidence="3" id="KW-1185">Reference proteome</keyword>
<feature type="domain" description="Histidine kinase/HSP90-like ATPase" evidence="1">
    <location>
        <begin position="8"/>
        <end position="130"/>
    </location>
</feature>
<dbReference type="InterPro" id="IPR003594">
    <property type="entry name" value="HATPase_dom"/>
</dbReference>
<reference evidence="2" key="1">
    <citation type="submission" date="2021-04" db="EMBL/GenBank/DDBJ databases">
        <authorList>
            <person name="Rodrigo-Torres L."/>
            <person name="Arahal R. D."/>
            <person name="Lucena T."/>
        </authorList>
    </citation>
    <scope>NUCLEOTIDE SEQUENCE</scope>
    <source>
        <strain evidence="2">CECT 9275</strain>
    </source>
</reference>
<evidence type="ECO:0000313" key="3">
    <source>
        <dbReference type="Proteomes" id="UP000680038"/>
    </source>
</evidence>
<dbReference type="Proteomes" id="UP000680038">
    <property type="component" value="Unassembled WGS sequence"/>
</dbReference>
<evidence type="ECO:0000313" key="2">
    <source>
        <dbReference type="EMBL" id="CAG4998422.1"/>
    </source>
</evidence>
<dbReference type="Pfam" id="PF13581">
    <property type="entry name" value="HATPase_c_2"/>
    <property type="match status" value="1"/>
</dbReference>
<accession>A0A916NBX8</accession>